<dbReference type="Pfam" id="PF23544">
    <property type="entry name" value="AtuA_ferredoxin"/>
    <property type="match status" value="1"/>
</dbReference>
<feature type="region of interest" description="Disordered" evidence="1">
    <location>
        <begin position="293"/>
        <end position="315"/>
    </location>
</feature>
<dbReference type="PANTHER" id="PTHR47585:SF1">
    <property type="entry name" value="DUF1446 DOMAIN-CONTAINING PROTEIN"/>
    <property type="match status" value="1"/>
</dbReference>
<sequence length="613" mass="65143">MGDVARRPPARRPVRIGNCAGTPDDRLSAAREMLEGPLDVLTGDYLPESTTPSLWSSRRKGLSPGYAATFLRQMEDVLGSCLDRGVKVVANAGGLDPAGLAVQLEALARSLGFRPQIAYLSGDDLLARIPGLLASGHALAHSYTGLALDEAGLPPATAHADLGGWGIAEALSAGADVVVCSRVTGASLVMGPAAWWHSWKRDDWDELAGAVVAGHVLKDGSQATGGNYCFLDEITDRRPPGFPLAEIAADGSSVITKQAGTGGSVSVGTVTAQLLHRVHEPAYATPDVTARFDSVRPEQDGPSRVSLTGAVGSPPPDELGVGLGMRGGWRNTVTLVFTGLDIEQKAAHARELLSAHLGEGEWCEEVDMRLSRAQRPDAPSHDEATAQLRITVRGQDERKVGADFTRTVRELAQGVFTGCHTTAPASDATPCAVFWPTSLPTRLVRQKLHLWNGTAHEVAPTPGRPATPRPGPEVPRLPRPHSQWRYPGPRHTVAAPLGRLCGARSGVRAGSANIGVWARTERAYAWLRRELTLGRLLQLLPEAEGLDVYRYELPKLCALNFVIAGLPVSGSGVISRPDAEAKGLGEYLRSRMVLVPAEVLEQGRRPAPAARAV</sequence>
<gene>
    <name evidence="4" type="ORF">SLNWT_6902</name>
</gene>
<dbReference type="Pfam" id="PF07287">
    <property type="entry name" value="AtuA"/>
    <property type="match status" value="1"/>
</dbReference>
<feature type="domain" description="AtuA-like ferredoxin-fold" evidence="3">
    <location>
        <begin position="496"/>
        <end position="591"/>
    </location>
</feature>
<organism evidence="4 5">
    <name type="scientific">Streptomyces albus (strain ATCC 21838 / DSM 41398 / FERM P-419 / JCM 4703 / NBRC 107858)</name>
    <dbReference type="NCBI Taxonomy" id="1081613"/>
    <lineage>
        <taxon>Bacteria</taxon>
        <taxon>Bacillati</taxon>
        <taxon>Actinomycetota</taxon>
        <taxon>Actinomycetes</taxon>
        <taxon>Kitasatosporales</taxon>
        <taxon>Streptomycetaceae</taxon>
        <taxon>Streptomyces</taxon>
    </lineage>
</organism>
<evidence type="ECO:0000259" key="3">
    <source>
        <dbReference type="Pfam" id="PF23544"/>
    </source>
</evidence>
<dbReference type="EMBL" id="CP010519">
    <property type="protein sequence ID" value="AJE87278.1"/>
    <property type="molecule type" value="Genomic_DNA"/>
</dbReference>
<evidence type="ECO:0000313" key="4">
    <source>
        <dbReference type="EMBL" id="AJE87278.1"/>
    </source>
</evidence>
<evidence type="ECO:0008006" key="6">
    <source>
        <dbReference type="Google" id="ProtNLM"/>
    </source>
</evidence>
<dbReference type="PANTHER" id="PTHR47585">
    <property type="match status" value="1"/>
</dbReference>
<keyword evidence="5" id="KW-1185">Reference proteome</keyword>
<protein>
    <recommendedName>
        <fullName evidence="6">DUF1446 domain-containing protein</fullName>
    </recommendedName>
</protein>
<feature type="region of interest" description="Disordered" evidence="1">
    <location>
        <begin position="456"/>
        <end position="488"/>
    </location>
</feature>
<feature type="compositionally biased region" description="Pro residues" evidence="1">
    <location>
        <begin position="462"/>
        <end position="477"/>
    </location>
</feature>
<reference evidence="4 5" key="1">
    <citation type="submission" date="2015-01" db="EMBL/GenBank/DDBJ databases">
        <title>Enhanced salinomycin production by adjusting the supply of polyketide extender units in Streptomyce albus DSM 41398.</title>
        <authorList>
            <person name="Lu C."/>
        </authorList>
    </citation>
    <scope>NUCLEOTIDE SEQUENCE [LARGE SCALE GENOMIC DNA]</scope>
    <source>
        <strain evidence="5">ATCC 21838 / DSM 41398 / FERM P-419 / JCM 4703 / NBRC 107858</strain>
    </source>
</reference>
<proteinExistence type="predicted"/>
<evidence type="ECO:0000313" key="5">
    <source>
        <dbReference type="Proteomes" id="UP000031523"/>
    </source>
</evidence>
<dbReference type="Proteomes" id="UP000031523">
    <property type="component" value="Chromosome"/>
</dbReference>
<dbReference type="InterPro" id="IPR010839">
    <property type="entry name" value="AtuA_N"/>
</dbReference>
<name>A0A0B5EWV1_STRA4</name>
<dbReference type="AlphaFoldDB" id="A0A0B5EWV1"/>
<dbReference type="KEGG" id="sals:SLNWT_6902"/>
<accession>A0A0B5EWV1</accession>
<feature type="domain" description="Acyclic terpene utilisation N-terminal" evidence="2">
    <location>
        <begin position="14"/>
        <end position="450"/>
    </location>
</feature>
<dbReference type="InterPro" id="IPR056362">
    <property type="entry name" value="AtuA-like_ferredoxin_dom"/>
</dbReference>
<evidence type="ECO:0000256" key="1">
    <source>
        <dbReference type="SAM" id="MobiDB-lite"/>
    </source>
</evidence>
<evidence type="ECO:0000259" key="2">
    <source>
        <dbReference type="Pfam" id="PF07287"/>
    </source>
</evidence>